<feature type="region of interest" description="Disordered" evidence="2">
    <location>
        <begin position="719"/>
        <end position="747"/>
    </location>
</feature>
<keyword evidence="1" id="KW-0175">Coiled coil</keyword>
<feature type="region of interest" description="Disordered" evidence="2">
    <location>
        <begin position="407"/>
        <end position="430"/>
    </location>
</feature>
<dbReference type="Pfam" id="PF14644">
    <property type="entry name" value="DUF4456"/>
    <property type="match status" value="1"/>
</dbReference>
<proteinExistence type="predicted"/>
<feature type="non-terminal residue" evidence="4">
    <location>
        <position position="1"/>
    </location>
</feature>
<evidence type="ECO:0000313" key="4">
    <source>
        <dbReference type="EMBL" id="KAK3270960.1"/>
    </source>
</evidence>
<evidence type="ECO:0000259" key="3">
    <source>
        <dbReference type="Pfam" id="PF14644"/>
    </source>
</evidence>
<gene>
    <name evidence="4" type="ORF">CYMTET_20674</name>
</gene>
<feature type="coiled-coil region" evidence="1">
    <location>
        <begin position="155"/>
        <end position="215"/>
    </location>
</feature>
<protein>
    <recommendedName>
        <fullName evidence="3">DUF4456 domain-containing protein</fullName>
    </recommendedName>
</protein>
<dbReference type="InterPro" id="IPR027914">
    <property type="entry name" value="DUF4456"/>
</dbReference>
<keyword evidence="5" id="KW-1185">Reference proteome</keyword>
<evidence type="ECO:0000256" key="1">
    <source>
        <dbReference type="SAM" id="Coils"/>
    </source>
</evidence>
<feature type="compositionally biased region" description="Low complexity" evidence="2">
    <location>
        <begin position="28"/>
        <end position="42"/>
    </location>
</feature>
<feature type="compositionally biased region" description="Acidic residues" evidence="2">
    <location>
        <begin position="43"/>
        <end position="55"/>
    </location>
</feature>
<name>A0AAE0G4B0_9CHLO</name>
<comment type="caution">
    <text evidence="4">The sequence shown here is derived from an EMBL/GenBank/DDBJ whole genome shotgun (WGS) entry which is preliminary data.</text>
</comment>
<feature type="domain" description="DUF4456" evidence="3">
    <location>
        <begin position="458"/>
        <end position="667"/>
    </location>
</feature>
<dbReference type="PANTHER" id="PTHR21444">
    <property type="entry name" value="COILED-COIL DOMAIN-CONTAINING PROTEIN 180"/>
    <property type="match status" value="1"/>
</dbReference>
<dbReference type="EMBL" id="LGRX02010111">
    <property type="protein sequence ID" value="KAK3270960.1"/>
    <property type="molecule type" value="Genomic_DNA"/>
</dbReference>
<dbReference type="Proteomes" id="UP001190700">
    <property type="component" value="Unassembled WGS sequence"/>
</dbReference>
<feature type="compositionally biased region" description="Low complexity" evidence="2">
    <location>
        <begin position="733"/>
        <end position="744"/>
    </location>
</feature>
<evidence type="ECO:0000313" key="5">
    <source>
        <dbReference type="Proteomes" id="UP001190700"/>
    </source>
</evidence>
<feature type="region of interest" description="Disordered" evidence="2">
    <location>
        <begin position="1"/>
        <end position="58"/>
    </location>
</feature>
<dbReference type="AlphaFoldDB" id="A0AAE0G4B0"/>
<evidence type="ECO:0000256" key="2">
    <source>
        <dbReference type="SAM" id="MobiDB-lite"/>
    </source>
</evidence>
<accession>A0AAE0G4B0</accession>
<reference evidence="4 5" key="1">
    <citation type="journal article" date="2015" name="Genome Biol. Evol.">
        <title>Comparative Genomics of a Bacterivorous Green Alga Reveals Evolutionary Causalities and Consequences of Phago-Mixotrophic Mode of Nutrition.</title>
        <authorList>
            <person name="Burns J.A."/>
            <person name="Paasch A."/>
            <person name="Narechania A."/>
            <person name="Kim E."/>
        </authorList>
    </citation>
    <scope>NUCLEOTIDE SEQUENCE [LARGE SCALE GENOMIC DNA]</scope>
    <source>
        <strain evidence="4 5">PLY_AMNH</strain>
    </source>
</reference>
<sequence>TNFRIKGDLHDRLYLPPPPTPPPEGEEGAPAPAAPAEAAAAEETPEEPPPAEETPEAMFPDLPVSEDMLRVLLTAIQVRLLTEMEEHHSKVLLRADQWCTAGTQELTEELEACLRAHRPRAGHVEEDLQRAREVELLEQVRRADNFLKGITRSIIAQQEAQLKKRTEAEKELKDLVNKITTAERNLNTELSTKHLKIKQRQIEKLKAEIIDMVSTRCDFLRTQLKQDEEEVATSHGKFDSNFKSFEDGGSYTPEAVESIRERLNKLVEEGGLARADVLKDVDELQEKTLSSTEANYTSFIAELDPHNEDLSLIEAIDKTISGAKSQMKLIFSESTETANKIHLELKQLQKLVRKSCKDKCCLQLLKSMHSLRMLLHPRCLYLGCLRAEMEVKAVDLDYETSPEAKAEAKAASKAQTPDVAPTGGEESPPDVIEEAAPIKTSLLDAVQELVTQARQTVVSTAEAYYAAKDPKREITRPESIPPTLQEIEAMHEKTFVSMLEQADSHVQAAVKEVRAQVIVVADWFARAPTVAFSDVLKTHKENVELQCAMVDKKYAKSHAAFMAKQEESKMGLKPSMGLASHEAELNALCATEMERAHASVDGMHEHARTVMALLGELAEKFGGELGQAVVTMLTVMDTTVLPEDLHPLEPDDALKALERKNLRQLRRILRAGHGPAMQAKPNPVEAKGRTYKLRAWQDLNMVQLSLDEAGWNEEAMVASSPHRQDEVADSGGEAAPPAAEAAEASPRPIGQVKALDTPCQQACVNSRDRVFYAFRDFYYKCVADHKQLILARLKDETQWKAIWEDLLTNVKSGGLTV</sequence>
<dbReference type="PANTHER" id="PTHR21444:SF14">
    <property type="entry name" value="COILED-COIL DOMAIN-CONTAINING PROTEIN 180"/>
    <property type="match status" value="1"/>
</dbReference>
<organism evidence="4 5">
    <name type="scientific">Cymbomonas tetramitiformis</name>
    <dbReference type="NCBI Taxonomy" id="36881"/>
    <lineage>
        <taxon>Eukaryota</taxon>
        <taxon>Viridiplantae</taxon>
        <taxon>Chlorophyta</taxon>
        <taxon>Pyramimonadophyceae</taxon>
        <taxon>Pyramimonadales</taxon>
        <taxon>Pyramimonadaceae</taxon>
        <taxon>Cymbomonas</taxon>
    </lineage>
</organism>
<feature type="compositionally biased region" description="Basic and acidic residues" evidence="2">
    <location>
        <begin position="1"/>
        <end position="13"/>
    </location>
</feature>